<keyword evidence="1" id="KW-0489">Methyltransferase</keyword>
<dbReference type="RefSeq" id="XP_033649583.1">
    <property type="nucleotide sequence ID" value="XM_033799318.1"/>
</dbReference>
<dbReference type="PANTHER" id="PTHR13393">
    <property type="entry name" value="SAM-DEPENDENT METHYLTRANSFERASE"/>
    <property type="match status" value="1"/>
</dbReference>
<gene>
    <name evidence="4" type="ORF">EI97DRAFT_437319</name>
</gene>
<evidence type="ECO:0000256" key="2">
    <source>
        <dbReference type="ARBA" id="ARBA00022679"/>
    </source>
</evidence>
<dbReference type="GO" id="GO:0070475">
    <property type="term" value="P:rRNA base methylation"/>
    <property type="evidence" value="ECO:0007669"/>
    <property type="project" value="TreeGrafter"/>
</dbReference>
<dbReference type="PANTHER" id="PTHR13393:SF0">
    <property type="entry name" value="RNA N6-ADENOSINE-METHYLTRANSFERASE METTL16"/>
    <property type="match status" value="1"/>
</dbReference>
<dbReference type="InterPro" id="IPR010286">
    <property type="entry name" value="METTL16/RlmF"/>
</dbReference>
<dbReference type="InterPro" id="IPR029063">
    <property type="entry name" value="SAM-dependent_MTases_sf"/>
</dbReference>
<evidence type="ECO:0000256" key="1">
    <source>
        <dbReference type="ARBA" id="ARBA00022603"/>
    </source>
</evidence>
<dbReference type="OrthoDB" id="514248at2759"/>
<dbReference type="CDD" id="cd02440">
    <property type="entry name" value="AdoMet_MTases"/>
    <property type="match status" value="1"/>
</dbReference>
<feature type="region of interest" description="Disordered" evidence="3">
    <location>
        <begin position="439"/>
        <end position="461"/>
    </location>
</feature>
<keyword evidence="5" id="KW-1185">Reference proteome</keyword>
<reference evidence="4" key="1">
    <citation type="journal article" date="2020" name="Stud. Mycol.">
        <title>101 Dothideomycetes genomes: a test case for predicting lifestyles and emergence of pathogens.</title>
        <authorList>
            <person name="Haridas S."/>
            <person name="Albert R."/>
            <person name="Binder M."/>
            <person name="Bloem J."/>
            <person name="Labutti K."/>
            <person name="Salamov A."/>
            <person name="Andreopoulos B."/>
            <person name="Baker S."/>
            <person name="Barry K."/>
            <person name="Bills G."/>
            <person name="Bluhm B."/>
            <person name="Cannon C."/>
            <person name="Castanera R."/>
            <person name="Culley D."/>
            <person name="Daum C."/>
            <person name="Ezra D."/>
            <person name="Gonzalez J."/>
            <person name="Henrissat B."/>
            <person name="Kuo A."/>
            <person name="Liang C."/>
            <person name="Lipzen A."/>
            <person name="Lutzoni F."/>
            <person name="Magnuson J."/>
            <person name="Mondo S."/>
            <person name="Nolan M."/>
            <person name="Ohm R."/>
            <person name="Pangilinan J."/>
            <person name="Park H.-J."/>
            <person name="Ramirez L."/>
            <person name="Alfaro M."/>
            <person name="Sun H."/>
            <person name="Tritt A."/>
            <person name="Yoshinaga Y."/>
            <person name="Zwiers L.-H."/>
            <person name="Turgeon B."/>
            <person name="Goodwin S."/>
            <person name="Spatafora J."/>
            <person name="Crous P."/>
            <person name="Grigoriev I."/>
        </authorList>
    </citation>
    <scope>NUCLEOTIDE SEQUENCE</scope>
    <source>
        <strain evidence="4">CBS 379.55</strain>
    </source>
</reference>
<name>A0A6A6J737_WESOR</name>
<dbReference type="Gene3D" id="3.40.50.150">
    <property type="entry name" value="Vaccinia Virus protein VP39"/>
    <property type="match status" value="1"/>
</dbReference>
<dbReference type="Proteomes" id="UP000800097">
    <property type="component" value="Unassembled WGS sequence"/>
</dbReference>
<dbReference type="GO" id="GO:0008168">
    <property type="term" value="F:methyltransferase activity"/>
    <property type="evidence" value="ECO:0007669"/>
    <property type="project" value="UniProtKB-KW"/>
</dbReference>
<keyword evidence="2" id="KW-0808">Transferase</keyword>
<evidence type="ECO:0000256" key="3">
    <source>
        <dbReference type="SAM" id="MobiDB-lite"/>
    </source>
</evidence>
<evidence type="ECO:0000313" key="5">
    <source>
        <dbReference type="Proteomes" id="UP000800097"/>
    </source>
</evidence>
<dbReference type="Pfam" id="PF05971">
    <property type="entry name" value="Methyltransf_10"/>
    <property type="match status" value="1"/>
</dbReference>
<dbReference type="EMBL" id="ML986528">
    <property type="protein sequence ID" value="KAF2272044.1"/>
    <property type="molecule type" value="Genomic_DNA"/>
</dbReference>
<proteinExistence type="predicted"/>
<evidence type="ECO:0000313" key="4">
    <source>
        <dbReference type="EMBL" id="KAF2272044.1"/>
    </source>
</evidence>
<accession>A0A6A6J737</accession>
<organism evidence="4 5">
    <name type="scientific">Westerdykella ornata</name>
    <dbReference type="NCBI Taxonomy" id="318751"/>
    <lineage>
        <taxon>Eukaryota</taxon>
        <taxon>Fungi</taxon>
        <taxon>Dikarya</taxon>
        <taxon>Ascomycota</taxon>
        <taxon>Pezizomycotina</taxon>
        <taxon>Dothideomycetes</taxon>
        <taxon>Pleosporomycetidae</taxon>
        <taxon>Pleosporales</taxon>
        <taxon>Sporormiaceae</taxon>
        <taxon>Westerdykella</taxon>
    </lineage>
</organism>
<dbReference type="GeneID" id="54552493"/>
<sequence length="461" mass="52325">METQPIRQTPYDKIDFKALSKKDSNFKQIFHKSSGHLNFQDPETCKTLTKALLKTDFNLELDIPDDRLCPPVPNRWNYVTWIQALIDSTSPDYKAGYDPERKVVGLDIGTGASAIYTLLILRTRPNWHMCVTDVDKKSFDFAARNLALNNMITRTTMLQTTDSISLIPLQYLGVEKLDFTICNPPFFSDEKEMRASMKGENKNWKPNAVCTGSEKEMVCSGGDLGFVTKIVEESLVLREKVTWYSSMLGKLSSTKHVVELLKKNGVTNWAVGCLEPGSVTKRWMVAWSFGDMRPPNHLARFDGIAHEYLPFPTRYKIPLPEDSDMTKASETINAQLSTLDLYWTWDSTTRTGIGRSSQNVWNRAYRREQQRKRKAGEADMHDTNAELKVALALRIRVSEGSSKEILIDWLQGADVQLWESFCGMVHRLFKTAKEQAGKSLEGGVEGGGSEPFVPRARKERF</sequence>
<dbReference type="GO" id="GO:0005634">
    <property type="term" value="C:nucleus"/>
    <property type="evidence" value="ECO:0007669"/>
    <property type="project" value="TreeGrafter"/>
</dbReference>
<dbReference type="SUPFAM" id="SSF53335">
    <property type="entry name" value="S-adenosyl-L-methionine-dependent methyltransferases"/>
    <property type="match status" value="1"/>
</dbReference>
<protein>
    <recommendedName>
        <fullName evidence="6">U6 small nuclear RNA (adenine-(43)-N(6))-methyltransferase</fullName>
    </recommendedName>
</protein>
<evidence type="ECO:0008006" key="6">
    <source>
        <dbReference type="Google" id="ProtNLM"/>
    </source>
</evidence>
<dbReference type="AlphaFoldDB" id="A0A6A6J737"/>